<dbReference type="Proteomes" id="UP000799324">
    <property type="component" value="Unassembled WGS sequence"/>
</dbReference>
<proteinExistence type="predicted"/>
<keyword evidence="4" id="KW-1185">Reference proteome</keyword>
<sequence length="353" mass="37916">MSWFSRAGGSWGAGRFSPFGRGSNSPNDVTDGDFSYITNEDLAKETARSHHRSSSRNAAPEIVEWDDRNPNRDTDVVVFKSGRTNFPHHFPAQSIRDGSISIANVREAAAKKLGVDDARRIRMFYKGRNLKHDDRLAREEGLRGDGTGSEILCVVGEASSGLMAPGSEDVGIPGTAHRSWSDGSDEEDTEDPTDSGTGGGAKKKPRKRGGKKNKKKNVSSPGSSTPVGYTSAGAGAEFLPIPSHIPGPRPTSAPPPTVSGAATPQTPLGKLDALASKFHTELLPLCVTFIANPPAEKSKRDFEYKKLSETILAQVLLKLDGVETEGDPDARARRKELVKEVQGMLNKLDDSVK</sequence>
<protein>
    <recommendedName>
        <fullName evidence="2">BAG domain-containing protein</fullName>
    </recommendedName>
</protein>
<feature type="compositionally biased region" description="Pro residues" evidence="1">
    <location>
        <begin position="243"/>
        <end position="257"/>
    </location>
</feature>
<evidence type="ECO:0000313" key="4">
    <source>
        <dbReference type="Proteomes" id="UP000799324"/>
    </source>
</evidence>
<reference evidence="3" key="1">
    <citation type="journal article" date="2020" name="Stud. Mycol.">
        <title>101 Dothideomycetes genomes: a test case for predicting lifestyles and emergence of pathogens.</title>
        <authorList>
            <person name="Haridas S."/>
            <person name="Albert R."/>
            <person name="Binder M."/>
            <person name="Bloem J."/>
            <person name="Labutti K."/>
            <person name="Salamov A."/>
            <person name="Andreopoulos B."/>
            <person name="Baker S."/>
            <person name="Barry K."/>
            <person name="Bills G."/>
            <person name="Bluhm B."/>
            <person name="Cannon C."/>
            <person name="Castanera R."/>
            <person name="Culley D."/>
            <person name="Daum C."/>
            <person name="Ezra D."/>
            <person name="Gonzalez J."/>
            <person name="Henrissat B."/>
            <person name="Kuo A."/>
            <person name="Liang C."/>
            <person name="Lipzen A."/>
            <person name="Lutzoni F."/>
            <person name="Magnuson J."/>
            <person name="Mondo S."/>
            <person name="Nolan M."/>
            <person name="Ohm R."/>
            <person name="Pangilinan J."/>
            <person name="Park H.-J."/>
            <person name="Ramirez L."/>
            <person name="Alfaro M."/>
            <person name="Sun H."/>
            <person name="Tritt A."/>
            <person name="Yoshinaga Y."/>
            <person name="Zwiers L.-H."/>
            <person name="Turgeon B."/>
            <person name="Goodwin S."/>
            <person name="Spatafora J."/>
            <person name="Crous P."/>
            <person name="Grigoriev I."/>
        </authorList>
    </citation>
    <scope>NUCLEOTIDE SEQUENCE</scope>
    <source>
        <strain evidence="3">CBS 122681</strain>
    </source>
</reference>
<accession>A0A6A6T8T9</accession>
<feature type="region of interest" description="Disordered" evidence="1">
    <location>
        <begin position="1"/>
        <end position="67"/>
    </location>
</feature>
<organism evidence="3 4">
    <name type="scientific">Lophiostoma macrostomum CBS 122681</name>
    <dbReference type="NCBI Taxonomy" id="1314788"/>
    <lineage>
        <taxon>Eukaryota</taxon>
        <taxon>Fungi</taxon>
        <taxon>Dikarya</taxon>
        <taxon>Ascomycota</taxon>
        <taxon>Pezizomycotina</taxon>
        <taxon>Dothideomycetes</taxon>
        <taxon>Pleosporomycetidae</taxon>
        <taxon>Pleosporales</taxon>
        <taxon>Lophiostomataceae</taxon>
        <taxon>Lophiostoma</taxon>
    </lineage>
</organism>
<dbReference type="SMART" id="SM00264">
    <property type="entry name" value="BAG"/>
    <property type="match status" value="1"/>
</dbReference>
<evidence type="ECO:0000313" key="3">
    <source>
        <dbReference type="EMBL" id="KAF2656220.1"/>
    </source>
</evidence>
<dbReference type="EMBL" id="MU004339">
    <property type="protein sequence ID" value="KAF2656220.1"/>
    <property type="molecule type" value="Genomic_DNA"/>
</dbReference>
<dbReference type="GO" id="GO:0051087">
    <property type="term" value="F:protein-folding chaperone binding"/>
    <property type="evidence" value="ECO:0007669"/>
    <property type="project" value="InterPro"/>
</dbReference>
<evidence type="ECO:0000259" key="2">
    <source>
        <dbReference type="PROSITE" id="PS51035"/>
    </source>
</evidence>
<name>A0A6A6T8T9_9PLEO</name>
<dbReference type="SUPFAM" id="SSF63491">
    <property type="entry name" value="BAG domain"/>
    <property type="match status" value="1"/>
</dbReference>
<dbReference type="Gene3D" id="1.20.58.120">
    <property type="entry name" value="BAG domain"/>
    <property type="match status" value="1"/>
</dbReference>
<feature type="domain" description="BAG" evidence="2">
    <location>
        <begin position="294"/>
        <end position="353"/>
    </location>
</feature>
<dbReference type="AlphaFoldDB" id="A0A6A6T8T9"/>
<evidence type="ECO:0000256" key="1">
    <source>
        <dbReference type="SAM" id="MobiDB-lite"/>
    </source>
</evidence>
<dbReference type="PROSITE" id="PS51035">
    <property type="entry name" value="BAG"/>
    <property type="match status" value="1"/>
</dbReference>
<dbReference type="OrthoDB" id="417450at2759"/>
<gene>
    <name evidence="3" type="ORF">K491DRAFT_692233</name>
</gene>
<feature type="compositionally biased region" description="Acidic residues" evidence="1">
    <location>
        <begin position="183"/>
        <end position="193"/>
    </location>
</feature>
<feature type="compositionally biased region" description="Basic residues" evidence="1">
    <location>
        <begin position="201"/>
        <end position="217"/>
    </location>
</feature>
<dbReference type="InterPro" id="IPR003103">
    <property type="entry name" value="BAG_domain"/>
</dbReference>
<dbReference type="InterPro" id="IPR036533">
    <property type="entry name" value="BAG_dom_sf"/>
</dbReference>
<dbReference type="Pfam" id="PF02179">
    <property type="entry name" value="BAG"/>
    <property type="match status" value="1"/>
</dbReference>
<feature type="region of interest" description="Disordered" evidence="1">
    <location>
        <begin position="162"/>
        <end position="262"/>
    </location>
</feature>